<sequence length="93" mass="10779">MMFSKCQEEAPSQVSSHVTSTYLSVTPGWRTETLRTEDPRTEDPRMEDPRTEDPSTEDPRTEDPARRNQSCHHTQQSHMLFQRCLTNSLQTTP</sequence>
<feature type="region of interest" description="Disordered" evidence="1">
    <location>
        <begin position="1"/>
        <end position="93"/>
    </location>
</feature>
<gene>
    <name evidence="2" type="ORF">OS493_030400</name>
</gene>
<keyword evidence="3" id="KW-1185">Reference proteome</keyword>
<evidence type="ECO:0000313" key="3">
    <source>
        <dbReference type="Proteomes" id="UP001163046"/>
    </source>
</evidence>
<name>A0A9W9Z9E5_9CNID</name>
<protein>
    <submittedName>
        <fullName evidence="2">Uncharacterized protein</fullName>
    </submittedName>
</protein>
<dbReference type="OrthoDB" id="10042433at2759"/>
<organism evidence="2 3">
    <name type="scientific">Desmophyllum pertusum</name>
    <dbReference type="NCBI Taxonomy" id="174260"/>
    <lineage>
        <taxon>Eukaryota</taxon>
        <taxon>Metazoa</taxon>
        <taxon>Cnidaria</taxon>
        <taxon>Anthozoa</taxon>
        <taxon>Hexacorallia</taxon>
        <taxon>Scleractinia</taxon>
        <taxon>Caryophylliina</taxon>
        <taxon>Caryophylliidae</taxon>
        <taxon>Desmophyllum</taxon>
    </lineage>
</organism>
<dbReference type="EMBL" id="MU826382">
    <property type="protein sequence ID" value="KAJ7377200.1"/>
    <property type="molecule type" value="Genomic_DNA"/>
</dbReference>
<reference evidence="2" key="1">
    <citation type="submission" date="2023-01" db="EMBL/GenBank/DDBJ databases">
        <title>Genome assembly of the deep-sea coral Lophelia pertusa.</title>
        <authorList>
            <person name="Herrera S."/>
            <person name="Cordes E."/>
        </authorList>
    </citation>
    <scope>NUCLEOTIDE SEQUENCE</scope>
    <source>
        <strain evidence="2">USNM1676648</strain>
        <tissue evidence="2">Polyp</tissue>
    </source>
</reference>
<evidence type="ECO:0000313" key="2">
    <source>
        <dbReference type="EMBL" id="KAJ7377200.1"/>
    </source>
</evidence>
<feature type="compositionally biased region" description="Polar residues" evidence="1">
    <location>
        <begin position="67"/>
        <end position="93"/>
    </location>
</feature>
<feature type="compositionally biased region" description="Polar residues" evidence="1">
    <location>
        <begin position="10"/>
        <end position="24"/>
    </location>
</feature>
<dbReference type="Proteomes" id="UP001163046">
    <property type="component" value="Unassembled WGS sequence"/>
</dbReference>
<proteinExistence type="predicted"/>
<feature type="compositionally biased region" description="Basic and acidic residues" evidence="1">
    <location>
        <begin position="32"/>
        <end position="66"/>
    </location>
</feature>
<evidence type="ECO:0000256" key="1">
    <source>
        <dbReference type="SAM" id="MobiDB-lite"/>
    </source>
</evidence>
<dbReference type="AlphaFoldDB" id="A0A9W9Z9E5"/>
<comment type="caution">
    <text evidence="2">The sequence shown here is derived from an EMBL/GenBank/DDBJ whole genome shotgun (WGS) entry which is preliminary data.</text>
</comment>
<accession>A0A9W9Z9E5</accession>